<protein>
    <submittedName>
        <fullName evidence="1">Uncharacterized protein</fullName>
    </submittedName>
</protein>
<reference evidence="1 2" key="1">
    <citation type="submission" date="2016-09" db="EMBL/GenBank/DDBJ databases">
        <title>Extensive genetic diversity and differential bi-allelic expression allows diatom success in the polar Southern Ocean.</title>
        <authorList>
            <consortium name="DOE Joint Genome Institute"/>
            <person name="Mock T."/>
            <person name="Otillar R.P."/>
            <person name="Strauss J."/>
            <person name="Dupont C."/>
            <person name="Frickenhaus S."/>
            <person name="Maumus F."/>
            <person name="Mcmullan M."/>
            <person name="Sanges R."/>
            <person name="Schmutz J."/>
            <person name="Toseland A."/>
            <person name="Valas R."/>
            <person name="Veluchamy A."/>
            <person name="Ward B.J."/>
            <person name="Allen A."/>
            <person name="Barry K."/>
            <person name="Falciatore A."/>
            <person name="Ferrante M."/>
            <person name="Fortunato A.E."/>
            <person name="Gloeckner G."/>
            <person name="Gruber A."/>
            <person name="Hipkin R."/>
            <person name="Janech M."/>
            <person name="Kroth P."/>
            <person name="Leese F."/>
            <person name="Lindquist E."/>
            <person name="Lyon B.R."/>
            <person name="Martin J."/>
            <person name="Mayer C."/>
            <person name="Parker M."/>
            <person name="Quesneville H."/>
            <person name="Raymond J."/>
            <person name="Uhlig C."/>
            <person name="Valentin K.U."/>
            <person name="Worden A.Z."/>
            <person name="Armbrust E.V."/>
            <person name="Bowler C."/>
            <person name="Green B."/>
            <person name="Moulton V."/>
            <person name="Van Oosterhout C."/>
            <person name="Grigoriev I."/>
        </authorList>
    </citation>
    <scope>NUCLEOTIDE SEQUENCE [LARGE SCALE GENOMIC DNA]</scope>
    <source>
        <strain evidence="1 2">CCMP1102</strain>
    </source>
</reference>
<evidence type="ECO:0000313" key="2">
    <source>
        <dbReference type="Proteomes" id="UP000095751"/>
    </source>
</evidence>
<dbReference type="KEGG" id="fcy:FRACYDRAFT_258411"/>
<accession>A0A1E7EIN3</accession>
<organism evidence="1 2">
    <name type="scientific">Fragilariopsis cylindrus CCMP1102</name>
    <dbReference type="NCBI Taxonomy" id="635003"/>
    <lineage>
        <taxon>Eukaryota</taxon>
        <taxon>Sar</taxon>
        <taxon>Stramenopiles</taxon>
        <taxon>Ochrophyta</taxon>
        <taxon>Bacillariophyta</taxon>
        <taxon>Bacillariophyceae</taxon>
        <taxon>Bacillariophycidae</taxon>
        <taxon>Bacillariales</taxon>
        <taxon>Bacillariaceae</taxon>
        <taxon>Fragilariopsis</taxon>
    </lineage>
</organism>
<sequence length="216" mass="23866">MEWPIVNLPETIGNNNTPQYLTNLTTIVVTKEIYSRAASACISDITINHVDNGLKDKVHTYLNNLQKIDIENWNNTSYNSLTTDTTENDKNGYRKMASEFMELMTFAASCNDNNGKNSNGRIIDICQGGLDAVHDLFKYQLPTDTGSVLAAKDAYILCSSLCTSSTIKLDTNIITGSRSPDIDYEFGLYTNDNGNGTSNTNVEQDDINKLYSGKGM</sequence>
<gene>
    <name evidence="1" type="ORF">FRACYDRAFT_258411</name>
</gene>
<dbReference type="InParanoid" id="A0A1E7EIN3"/>
<dbReference type="EMBL" id="KV784485">
    <property type="protein sequence ID" value="OEU05751.1"/>
    <property type="molecule type" value="Genomic_DNA"/>
</dbReference>
<proteinExistence type="predicted"/>
<keyword evidence="2" id="KW-1185">Reference proteome</keyword>
<dbReference type="Proteomes" id="UP000095751">
    <property type="component" value="Unassembled WGS sequence"/>
</dbReference>
<name>A0A1E7EIN3_9STRA</name>
<dbReference type="AlphaFoldDB" id="A0A1E7EIN3"/>
<dbReference type="OrthoDB" id="45357at2759"/>
<evidence type="ECO:0000313" key="1">
    <source>
        <dbReference type="EMBL" id="OEU05751.1"/>
    </source>
</evidence>